<keyword evidence="5" id="KW-0812">Transmembrane</keyword>
<dbReference type="FunFam" id="3.40.250.10:FF:000044">
    <property type="entry name" value="Rhodanese-like domain-containing protein 4, chloroplastic"/>
    <property type="match status" value="1"/>
</dbReference>
<keyword evidence="3" id="KW-0150">Chloroplast</keyword>
<evidence type="ECO:0000256" key="1">
    <source>
        <dbReference type="ARBA" id="ARBA00004229"/>
    </source>
</evidence>
<reference evidence="13" key="1">
    <citation type="journal article" date="2007" name="PLoS ONE">
        <title>The first genome sequence of an elite grapevine cultivar (Pinot noir Vitis vinifera L.): coping with a highly heterozygous genome.</title>
        <authorList>
            <person name="Velasco R."/>
            <person name="Zharkikh A."/>
            <person name="Troggio M."/>
            <person name="Cartwright D.A."/>
            <person name="Cestaro A."/>
            <person name="Pruss D."/>
            <person name="Pindo M."/>
            <person name="FitzGerald L.M."/>
            <person name="Vezzulli S."/>
            <person name="Reid J."/>
            <person name="Malacarne G."/>
            <person name="Iliev D."/>
            <person name="Coppola G."/>
            <person name="Wardell B."/>
            <person name="Micheletti D."/>
            <person name="Macalma T."/>
            <person name="Facci M."/>
            <person name="Mitchell J.T."/>
            <person name="Perazzolli M."/>
            <person name="Eldredge G."/>
            <person name="Gatto P."/>
            <person name="Oyzerski R."/>
            <person name="Moretto M."/>
            <person name="Gutin N."/>
            <person name="Stefanini M."/>
            <person name="Chen Y."/>
            <person name="Segala C."/>
            <person name="Davenport C."/>
            <person name="Dematte L."/>
            <person name="Mraz A."/>
            <person name="Battilana J."/>
            <person name="Stormo K."/>
            <person name="Costa F."/>
            <person name="Tao Q."/>
            <person name="Si-Ammour A."/>
            <person name="Harkins T."/>
            <person name="Lackey A."/>
            <person name="Perbost C."/>
            <person name="Taillon B."/>
            <person name="Stella A."/>
            <person name="Solovyev V."/>
            <person name="Fawcett J.A."/>
            <person name="Sterck L."/>
            <person name="Vandepoele K."/>
            <person name="Grando S.M."/>
            <person name="Toppo S."/>
            <person name="Moser C."/>
            <person name="Lanchbury J."/>
            <person name="Bogden R."/>
            <person name="Skolnick M."/>
            <person name="Sgaramella V."/>
            <person name="Bhatnagar S.K."/>
            <person name="Fontana P."/>
            <person name="Gutin A."/>
            <person name="Van de Peer Y."/>
            <person name="Salamini F."/>
            <person name="Viola R."/>
        </authorList>
    </citation>
    <scope>NUCLEOTIDE SEQUENCE</scope>
</reference>
<dbReference type="ExpressionAtlas" id="A5B438">
    <property type="expression patterns" value="baseline and differential"/>
</dbReference>
<name>A5B438_VITVI</name>
<dbReference type="EMBL" id="AM445937">
    <property type="protein sequence ID" value="CAN80760.1"/>
    <property type="molecule type" value="Genomic_DNA"/>
</dbReference>
<evidence type="ECO:0000256" key="3">
    <source>
        <dbReference type="ARBA" id="ARBA00022528"/>
    </source>
</evidence>
<dbReference type="CDD" id="cd00158">
    <property type="entry name" value="RHOD"/>
    <property type="match status" value="1"/>
</dbReference>
<feature type="compositionally biased region" description="Low complexity" evidence="11">
    <location>
        <begin position="294"/>
        <end position="306"/>
    </location>
</feature>
<dbReference type="Pfam" id="PF03987">
    <property type="entry name" value="Autophagy_act_C"/>
    <property type="match status" value="1"/>
</dbReference>
<dbReference type="PROSITE" id="PS50206">
    <property type="entry name" value="RHODANESE_3"/>
    <property type="match status" value="1"/>
</dbReference>
<dbReference type="Gene3D" id="3.40.250.10">
    <property type="entry name" value="Rhodanese-like domain"/>
    <property type="match status" value="1"/>
</dbReference>
<dbReference type="InterPro" id="IPR036873">
    <property type="entry name" value="Rhodanese-like_dom_sf"/>
</dbReference>
<keyword evidence="7" id="KW-0809">Transit peptide</keyword>
<evidence type="ECO:0000313" key="13">
    <source>
        <dbReference type="EMBL" id="CAN80760.1"/>
    </source>
</evidence>
<proteinExistence type="predicted"/>
<dbReference type="AlphaFoldDB" id="A5B438"/>
<dbReference type="GO" id="GO:0019787">
    <property type="term" value="F:ubiquitin-like protein transferase activity"/>
    <property type="evidence" value="ECO:0007669"/>
    <property type="project" value="InterPro"/>
</dbReference>
<evidence type="ECO:0000256" key="2">
    <source>
        <dbReference type="ARBA" id="ARBA00004370"/>
    </source>
</evidence>
<protein>
    <recommendedName>
        <fullName evidence="12">Rhodanese domain-containing protein</fullName>
    </recommendedName>
</protein>
<comment type="subcellular location">
    <subcellularLocation>
        <location evidence="2">Membrane</location>
    </subcellularLocation>
    <subcellularLocation>
        <location evidence="1">Plastid</location>
        <location evidence="1">Chloroplast</location>
    </subcellularLocation>
</comment>
<feature type="region of interest" description="Disordered" evidence="11">
    <location>
        <begin position="293"/>
        <end position="315"/>
    </location>
</feature>
<dbReference type="PANTHER" id="PTHR47377">
    <property type="entry name" value="RHODANESE-LIKE DOMAIN-CONTAINING PROTEIN 4, CHLOROPLASTIC"/>
    <property type="match status" value="1"/>
</dbReference>
<dbReference type="SUPFAM" id="SSF52821">
    <property type="entry name" value="Rhodanese/Cell cycle control phosphatase"/>
    <property type="match status" value="1"/>
</dbReference>
<dbReference type="PANTHER" id="PTHR47377:SF3">
    <property type="entry name" value="RHODANESE-LIKE DOMAIN-CONTAINING PROTEIN 4A, CHLOROPLASTIC"/>
    <property type="match status" value="1"/>
</dbReference>
<dbReference type="GO" id="GO:0006914">
    <property type="term" value="P:autophagy"/>
    <property type="evidence" value="ECO:0007669"/>
    <property type="project" value="UniProtKB-KW"/>
</dbReference>
<feature type="region of interest" description="Disordered" evidence="11">
    <location>
        <begin position="470"/>
        <end position="492"/>
    </location>
</feature>
<evidence type="ECO:0000256" key="4">
    <source>
        <dbReference type="ARBA" id="ARBA00022640"/>
    </source>
</evidence>
<dbReference type="Pfam" id="PF00581">
    <property type="entry name" value="Rhodanese"/>
    <property type="match status" value="1"/>
</dbReference>
<sequence>MESLHSYRVLPPSKPFQNHPKTLKPIGLVPNSIPINKPTTAHPPVNHLLIFKTSSPSPSPAFLSQFPLKPDKIPHLLLGLSSFTPLPCFASETVVSANDKINLESIVVSIDDFFNRNPFFVAGVTFIWLVVVPLTQEYLKKFKFISAINAFRKLRDDPNAQLLDIRDGKSLAYLGSPNLKILNKGVVQVQFSQDDEDAFLKSVSTKFADPKNTTVCVLDNFDGNSMKVAELLFKNGFKEAYAIRGGIRGKNGWQAIQENLLPPSVHIYPKKKVKMSRQPEVNGGIIIEGEDNSKASSSASVPLDSSETVDNGYVKKPIKSTPQAKLGSRSSSPYPNVWTMLMCESAKFIRFPLCRKFVKTSTSKFLSPLGLELGTSHKSSPPLYHLSQASRASIVHEVRIKETMRCDSASCGVFLVSSGGKVAMDISSWDGTLSSSDFCLAAHAFTEKWKRINPVLPPWSWVPRPKSPWLTSHEEDHDEKSHKGNEEPNCPGKDEYIDNATLVQSYSHDVRYFDFHIVHSASYRVPVLYFRTFSSDGQPLLLEDVEKELPGNSTNVLMESKWTFITQEEHPYLNRPWYKLHPCGTSEWMKLLFLTDPSLGGSQGVPVELYLSSWISMVGQAVGLKVPLEMFNKRTE</sequence>
<dbReference type="Gene3D" id="3.30.1460.50">
    <property type="match status" value="1"/>
</dbReference>
<dbReference type="GO" id="GO:0009535">
    <property type="term" value="C:chloroplast thylakoid membrane"/>
    <property type="evidence" value="ECO:0007669"/>
    <property type="project" value="UniProtKB-ARBA"/>
</dbReference>
<evidence type="ECO:0000256" key="7">
    <source>
        <dbReference type="ARBA" id="ARBA00022946"/>
    </source>
</evidence>
<keyword evidence="9" id="KW-0072">Autophagy</keyword>
<dbReference type="InterPro" id="IPR001763">
    <property type="entry name" value="Rhodanese-like_dom"/>
</dbReference>
<dbReference type="InterPro" id="IPR007135">
    <property type="entry name" value="Atg3/Atg10"/>
</dbReference>
<gene>
    <name evidence="13" type="ORF">VITISV_014603</name>
</gene>
<keyword evidence="4" id="KW-0934">Plastid</keyword>
<accession>A5B438</accession>
<evidence type="ECO:0000256" key="10">
    <source>
        <dbReference type="ARBA" id="ARBA00023136"/>
    </source>
</evidence>
<keyword evidence="8" id="KW-1133">Transmembrane helix</keyword>
<evidence type="ECO:0000256" key="9">
    <source>
        <dbReference type="ARBA" id="ARBA00023006"/>
    </source>
</evidence>
<evidence type="ECO:0000259" key="12">
    <source>
        <dbReference type="PROSITE" id="PS50206"/>
    </source>
</evidence>
<feature type="compositionally biased region" description="Basic and acidic residues" evidence="11">
    <location>
        <begin position="472"/>
        <end position="492"/>
    </location>
</feature>
<evidence type="ECO:0000256" key="6">
    <source>
        <dbReference type="ARBA" id="ARBA00022786"/>
    </source>
</evidence>
<organism evidence="13">
    <name type="scientific">Vitis vinifera</name>
    <name type="common">Grape</name>
    <dbReference type="NCBI Taxonomy" id="29760"/>
    <lineage>
        <taxon>Eukaryota</taxon>
        <taxon>Viridiplantae</taxon>
        <taxon>Streptophyta</taxon>
        <taxon>Embryophyta</taxon>
        <taxon>Tracheophyta</taxon>
        <taxon>Spermatophyta</taxon>
        <taxon>Magnoliopsida</taxon>
        <taxon>eudicotyledons</taxon>
        <taxon>Gunneridae</taxon>
        <taxon>Pentapetalae</taxon>
        <taxon>rosids</taxon>
        <taxon>Vitales</taxon>
        <taxon>Vitaceae</taxon>
        <taxon>Viteae</taxon>
        <taxon>Vitis</taxon>
    </lineage>
</organism>
<keyword evidence="10" id="KW-0472">Membrane</keyword>
<dbReference type="InterPro" id="IPR044240">
    <property type="entry name" value="STR4-like"/>
</dbReference>
<evidence type="ECO:0000256" key="11">
    <source>
        <dbReference type="SAM" id="MobiDB-lite"/>
    </source>
</evidence>
<keyword evidence="6" id="KW-0833">Ubl conjugation pathway</keyword>
<evidence type="ECO:0000256" key="8">
    <source>
        <dbReference type="ARBA" id="ARBA00022989"/>
    </source>
</evidence>
<evidence type="ECO:0000256" key="5">
    <source>
        <dbReference type="ARBA" id="ARBA00022692"/>
    </source>
</evidence>
<feature type="domain" description="Rhodanese" evidence="12">
    <location>
        <begin position="156"/>
        <end position="262"/>
    </location>
</feature>